<dbReference type="AlphaFoldDB" id="A0A4Q0SXW6"/>
<dbReference type="InterPro" id="IPR053140">
    <property type="entry name" value="GDSL_Rv0518-like"/>
</dbReference>
<gene>
    <name evidence="2" type="ORF">GRAN_3954</name>
</gene>
<evidence type="ECO:0000259" key="1">
    <source>
        <dbReference type="Pfam" id="PF13472"/>
    </source>
</evidence>
<dbReference type="InterPro" id="IPR013830">
    <property type="entry name" value="SGNH_hydro"/>
</dbReference>
<dbReference type="GO" id="GO:0016788">
    <property type="term" value="F:hydrolase activity, acting on ester bonds"/>
    <property type="evidence" value="ECO:0007669"/>
    <property type="project" value="UniProtKB-ARBA"/>
</dbReference>
<dbReference type="CDD" id="cd01830">
    <property type="entry name" value="XynE_like"/>
    <property type="match status" value="1"/>
</dbReference>
<dbReference type="InterPro" id="IPR036514">
    <property type="entry name" value="SGNH_hydro_sf"/>
</dbReference>
<protein>
    <submittedName>
        <fullName evidence="2">Putative secreted protein</fullName>
    </submittedName>
</protein>
<dbReference type="RefSeq" id="WP_241654992.1">
    <property type="nucleotide sequence ID" value="NZ_RDSM01000003.1"/>
</dbReference>
<dbReference type="Gene3D" id="3.40.50.1110">
    <property type="entry name" value="SGNH hydrolase"/>
    <property type="match status" value="1"/>
</dbReference>
<dbReference type="PANTHER" id="PTHR43784">
    <property type="entry name" value="GDSL-LIKE LIPASE/ACYLHYDROLASE, PUTATIVE (AFU_ORTHOLOGUE AFUA_2G00820)-RELATED"/>
    <property type="match status" value="1"/>
</dbReference>
<reference evidence="2 3" key="1">
    <citation type="submission" date="2018-11" db="EMBL/GenBank/DDBJ databases">
        <authorList>
            <person name="Mardanov A.V."/>
            <person name="Ravin N.V."/>
            <person name="Dedysh S.N."/>
        </authorList>
    </citation>
    <scope>NUCLEOTIDE SEQUENCE [LARGE SCALE GENOMIC DNA]</scope>
    <source>
        <strain evidence="2 3">AF10</strain>
    </source>
</reference>
<reference evidence="3" key="2">
    <citation type="submission" date="2019-02" db="EMBL/GenBank/DDBJ databases">
        <title>Granulicella sibirica sp. nov., a psychrotolerant acidobacterium isolated from an organic soil layer in forested tundra, West Siberia.</title>
        <authorList>
            <person name="Oshkin I.Y."/>
            <person name="Kulichevskaya I.S."/>
            <person name="Rijpstra W.I.C."/>
            <person name="Sinninghe Damste J.S."/>
            <person name="Rakitin A.L."/>
            <person name="Ravin N.V."/>
            <person name="Dedysh S.N."/>
        </authorList>
    </citation>
    <scope>NUCLEOTIDE SEQUENCE [LARGE SCALE GENOMIC DNA]</scope>
    <source>
        <strain evidence="3">AF10</strain>
    </source>
</reference>
<keyword evidence="3" id="KW-1185">Reference proteome</keyword>
<name>A0A4Q0SXW6_9BACT</name>
<proteinExistence type="predicted"/>
<dbReference type="EMBL" id="RDSM01000003">
    <property type="protein sequence ID" value="RXH54850.1"/>
    <property type="molecule type" value="Genomic_DNA"/>
</dbReference>
<dbReference type="PANTHER" id="PTHR43784:SF2">
    <property type="entry name" value="GDSL-LIKE LIPASE_ACYLHYDROLASE, PUTATIVE (AFU_ORTHOLOGUE AFUA_2G00820)-RELATED"/>
    <property type="match status" value="1"/>
</dbReference>
<evidence type="ECO:0000313" key="2">
    <source>
        <dbReference type="EMBL" id="RXH54850.1"/>
    </source>
</evidence>
<dbReference type="SUPFAM" id="SSF52266">
    <property type="entry name" value="SGNH hydrolase"/>
    <property type="match status" value="1"/>
</dbReference>
<sequence>MPYDAHTIPTNYIPRVTVSMKFDRMLRTALASLSLALCFTGVPAFAKKPLPDIWVGTWATSPMAATNKDALGTTDITLRQIVHISLGGAYTRVVLTNEFGTEPLIVGAVHVALSSGGSDIALTSANSVTFGGSPTITIPPGALAVSDGFSLMLKPFADVAVSIFLPAQKISQITSHGFADQTNYMADGNMVGKSTLAGAKEFTNWDFLKGIDVRVSADDASIVTFGDSITDGALSTRNANARWPDVLAKRLHDNKKTAGMGILNQGIGGNRILHDGTGPSALARFDRDVIAQAGVKYVVVLESINDIGGAYNPKTPHDIVTADDLISGFKQMAERAHTHGIKIIGATLTPYVGAGYASPAGEAVRVAVNTWIKTSNMLDGVIDFDKMTQDPANPTMFLPAYDSGDHLHPKDAGYKAMGEGIDLKLFEDKKK</sequence>
<accession>A0A4Q0SXW6</accession>
<evidence type="ECO:0000313" key="3">
    <source>
        <dbReference type="Proteomes" id="UP000289437"/>
    </source>
</evidence>
<comment type="caution">
    <text evidence="2">The sequence shown here is derived from an EMBL/GenBank/DDBJ whole genome shotgun (WGS) entry which is preliminary data.</text>
</comment>
<organism evidence="2 3">
    <name type="scientific">Granulicella sibirica</name>
    <dbReference type="NCBI Taxonomy" id="2479048"/>
    <lineage>
        <taxon>Bacteria</taxon>
        <taxon>Pseudomonadati</taxon>
        <taxon>Acidobacteriota</taxon>
        <taxon>Terriglobia</taxon>
        <taxon>Terriglobales</taxon>
        <taxon>Acidobacteriaceae</taxon>
        <taxon>Granulicella</taxon>
    </lineage>
</organism>
<feature type="domain" description="SGNH hydrolase-type esterase" evidence="1">
    <location>
        <begin position="225"/>
        <end position="416"/>
    </location>
</feature>
<dbReference type="Pfam" id="PF13472">
    <property type="entry name" value="Lipase_GDSL_2"/>
    <property type="match status" value="1"/>
</dbReference>
<dbReference type="Proteomes" id="UP000289437">
    <property type="component" value="Unassembled WGS sequence"/>
</dbReference>